<gene>
    <name evidence="1" type="ORF">KUTeg_018583</name>
</gene>
<organism evidence="1 2">
    <name type="scientific">Tegillarca granosa</name>
    <name type="common">Malaysian cockle</name>
    <name type="synonym">Anadara granosa</name>
    <dbReference type="NCBI Taxonomy" id="220873"/>
    <lineage>
        <taxon>Eukaryota</taxon>
        <taxon>Metazoa</taxon>
        <taxon>Spiralia</taxon>
        <taxon>Lophotrochozoa</taxon>
        <taxon>Mollusca</taxon>
        <taxon>Bivalvia</taxon>
        <taxon>Autobranchia</taxon>
        <taxon>Pteriomorphia</taxon>
        <taxon>Arcoida</taxon>
        <taxon>Arcoidea</taxon>
        <taxon>Arcidae</taxon>
        <taxon>Tegillarca</taxon>
    </lineage>
</organism>
<protein>
    <submittedName>
        <fullName evidence="1">Uncharacterized protein</fullName>
    </submittedName>
</protein>
<keyword evidence="2" id="KW-1185">Reference proteome</keyword>
<evidence type="ECO:0000313" key="2">
    <source>
        <dbReference type="Proteomes" id="UP001217089"/>
    </source>
</evidence>
<name>A0ABQ9EIJ3_TEGGR</name>
<accession>A0ABQ9EIJ3</accession>
<sequence>MNECRTNLNVWFAIYHRERFNNKLTGGTQEKDQIMTTNVWLRQLVSTSSHRNVLYPFEGPVSAKLDFAPPKNT</sequence>
<evidence type="ECO:0000313" key="1">
    <source>
        <dbReference type="EMBL" id="KAJ8305000.1"/>
    </source>
</evidence>
<proteinExistence type="predicted"/>
<reference evidence="1 2" key="1">
    <citation type="submission" date="2022-12" db="EMBL/GenBank/DDBJ databases">
        <title>Chromosome-level genome of Tegillarca granosa.</title>
        <authorList>
            <person name="Kim J."/>
        </authorList>
    </citation>
    <scope>NUCLEOTIDE SEQUENCE [LARGE SCALE GENOMIC DNA]</scope>
    <source>
        <strain evidence="1">Teg-2019</strain>
        <tissue evidence="1">Adductor muscle</tissue>
    </source>
</reference>
<dbReference type="Proteomes" id="UP001217089">
    <property type="component" value="Unassembled WGS sequence"/>
</dbReference>
<comment type="caution">
    <text evidence="1">The sequence shown here is derived from an EMBL/GenBank/DDBJ whole genome shotgun (WGS) entry which is preliminary data.</text>
</comment>
<dbReference type="EMBL" id="JARBDR010000903">
    <property type="protein sequence ID" value="KAJ8305000.1"/>
    <property type="molecule type" value="Genomic_DNA"/>
</dbReference>